<accession>A0AAD7K0A2</accession>
<reference evidence="2" key="1">
    <citation type="submission" date="2023-03" db="EMBL/GenBank/DDBJ databases">
        <title>Massive genome expansion in bonnet fungi (Mycena s.s.) driven by repeated elements and novel gene families across ecological guilds.</title>
        <authorList>
            <consortium name="Lawrence Berkeley National Laboratory"/>
            <person name="Harder C.B."/>
            <person name="Miyauchi S."/>
            <person name="Viragh M."/>
            <person name="Kuo A."/>
            <person name="Thoen E."/>
            <person name="Andreopoulos B."/>
            <person name="Lu D."/>
            <person name="Skrede I."/>
            <person name="Drula E."/>
            <person name="Henrissat B."/>
            <person name="Morin E."/>
            <person name="Kohler A."/>
            <person name="Barry K."/>
            <person name="LaButti K."/>
            <person name="Morin E."/>
            <person name="Salamov A."/>
            <person name="Lipzen A."/>
            <person name="Mereny Z."/>
            <person name="Hegedus B."/>
            <person name="Baldrian P."/>
            <person name="Stursova M."/>
            <person name="Weitz H."/>
            <person name="Taylor A."/>
            <person name="Grigoriev I.V."/>
            <person name="Nagy L.G."/>
            <person name="Martin F."/>
            <person name="Kauserud H."/>
        </authorList>
    </citation>
    <scope>NUCLEOTIDE SEQUENCE</scope>
    <source>
        <strain evidence="2">CBHHK182m</strain>
    </source>
</reference>
<keyword evidence="1" id="KW-0472">Membrane</keyword>
<evidence type="ECO:0000256" key="1">
    <source>
        <dbReference type="SAM" id="Phobius"/>
    </source>
</evidence>
<organism evidence="2 3">
    <name type="scientific">Mycena metata</name>
    <dbReference type="NCBI Taxonomy" id="1033252"/>
    <lineage>
        <taxon>Eukaryota</taxon>
        <taxon>Fungi</taxon>
        <taxon>Dikarya</taxon>
        <taxon>Basidiomycota</taxon>
        <taxon>Agaricomycotina</taxon>
        <taxon>Agaricomycetes</taxon>
        <taxon>Agaricomycetidae</taxon>
        <taxon>Agaricales</taxon>
        <taxon>Marasmiineae</taxon>
        <taxon>Mycenaceae</taxon>
        <taxon>Mycena</taxon>
    </lineage>
</organism>
<keyword evidence="1" id="KW-1133">Transmembrane helix</keyword>
<gene>
    <name evidence="2" type="ORF">B0H16DRAFT_1713116</name>
</gene>
<evidence type="ECO:0000313" key="2">
    <source>
        <dbReference type="EMBL" id="KAJ7775532.1"/>
    </source>
</evidence>
<dbReference type="AlphaFoldDB" id="A0AAD7K0A2"/>
<feature type="transmembrane region" description="Helical" evidence="1">
    <location>
        <begin position="43"/>
        <end position="64"/>
    </location>
</feature>
<keyword evidence="3" id="KW-1185">Reference proteome</keyword>
<comment type="caution">
    <text evidence="2">The sequence shown here is derived from an EMBL/GenBank/DDBJ whole genome shotgun (WGS) entry which is preliminary data.</text>
</comment>
<evidence type="ECO:0000313" key="3">
    <source>
        <dbReference type="Proteomes" id="UP001215598"/>
    </source>
</evidence>
<dbReference type="Proteomes" id="UP001215598">
    <property type="component" value="Unassembled WGS sequence"/>
</dbReference>
<sequence length="85" mass="9763">MKPLTKQDLYYDLAPEDEKLPGHHDGVDEAYRSTGTRSRLRRVLFPTLIALVALSGFFALFCLLRSHMAITAPSEIIEEINYIYY</sequence>
<protein>
    <submittedName>
        <fullName evidence="2">Uncharacterized protein</fullName>
    </submittedName>
</protein>
<name>A0AAD7K0A2_9AGAR</name>
<keyword evidence="1" id="KW-0812">Transmembrane</keyword>
<proteinExistence type="predicted"/>
<dbReference type="EMBL" id="JARKIB010000010">
    <property type="protein sequence ID" value="KAJ7775532.1"/>
    <property type="molecule type" value="Genomic_DNA"/>
</dbReference>